<gene>
    <name evidence="2" type="ORF">GA0074694_1178</name>
</gene>
<dbReference type="Gene3D" id="3.40.50.150">
    <property type="entry name" value="Vaccinia Virus protein VP39"/>
    <property type="match status" value="1"/>
</dbReference>
<evidence type="ECO:0000313" key="3">
    <source>
        <dbReference type="Proteomes" id="UP000198906"/>
    </source>
</evidence>
<accession>A0A1C6RDZ3</accession>
<reference evidence="3" key="1">
    <citation type="submission" date="2016-06" db="EMBL/GenBank/DDBJ databases">
        <authorList>
            <person name="Varghese N."/>
        </authorList>
    </citation>
    <scope>NUCLEOTIDE SEQUENCE [LARGE SCALE GENOMIC DNA]</scope>
    <source>
        <strain evidence="3">DSM 46123</strain>
    </source>
</reference>
<sequence length="252" mass="27494">MDDPYARSAEYMDILIADAWGLFAPGLVEALSGLSGETDVTVDLGAGTGRGVETICAALPDNSPVLAVEPSPTLRAVLLARAHGDAHLRARVTVSPTDALNTPLPERIRALVAMNMIGHLSPDDRRELWRRIVPRLIPGGRVILNLSPPTRPVGITRSRMASSSVGDLTYEGWASAEVAGEHRVRWHMTYLVQRAEGRPVSEVTVDYDWWVMDEAELSKELTEHGLTTRQVGHPDAGLYVAIRTGGQLRHQD</sequence>
<dbReference type="Proteomes" id="UP000198906">
    <property type="component" value="Unassembled WGS sequence"/>
</dbReference>
<protein>
    <submittedName>
        <fullName evidence="2">Methyltransferase domain-containing protein</fullName>
    </submittedName>
</protein>
<dbReference type="InterPro" id="IPR029063">
    <property type="entry name" value="SAM-dependent_MTases_sf"/>
</dbReference>
<dbReference type="GO" id="GO:0032259">
    <property type="term" value="P:methylation"/>
    <property type="evidence" value="ECO:0007669"/>
    <property type="project" value="UniProtKB-KW"/>
</dbReference>
<dbReference type="GO" id="GO:0008168">
    <property type="term" value="F:methyltransferase activity"/>
    <property type="evidence" value="ECO:0007669"/>
    <property type="project" value="UniProtKB-KW"/>
</dbReference>
<keyword evidence="2" id="KW-0489">Methyltransferase</keyword>
<dbReference type="InterPro" id="IPR041698">
    <property type="entry name" value="Methyltransf_25"/>
</dbReference>
<dbReference type="RefSeq" id="WP_091453571.1">
    <property type="nucleotide sequence ID" value="NZ_FMHU01000001.1"/>
</dbReference>
<evidence type="ECO:0000313" key="2">
    <source>
        <dbReference type="EMBL" id="SCL15372.1"/>
    </source>
</evidence>
<proteinExistence type="predicted"/>
<dbReference type="STRING" id="47866.GA0074694_1178"/>
<keyword evidence="2" id="KW-0808">Transferase</keyword>
<keyword evidence="3" id="KW-1185">Reference proteome</keyword>
<dbReference type="Pfam" id="PF13649">
    <property type="entry name" value="Methyltransf_25"/>
    <property type="match status" value="1"/>
</dbReference>
<organism evidence="2 3">
    <name type="scientific">Micromonospora inyonensis</name>
    <dbReference type="NCBI Taxonomy" id="47866"/>
    <lineage>
        <taxon>Bacteria</taxon>
        <taxon>Bacillati</taxon>
        <taxon>Actinomycetota</taxon>
        <taxon>Actinomycetes</taxon>
        <taxon>Micromonosporales</taxon>
        <taxon>Micromonosporaceae</taxon>
        <taxon>Micromonospora</taxon>
    </lineage>
</organism>
<dbReference type="SUPFAM" id="SSF53335">
    <property type="entry name" value="S-adenosyl-L-methionine-dependent methyltransferases"/>
    <property type="match status" value="1"/>
</dbReference>
<name>A0A1C6RDZ3_9ACTN</name>
<dbReference type="EMBL" id="FMHU01000001">
    <property type="protein sequence ID" value="SCL15372.1"/>
    <property type="molecule type" value="Genomic_DNA"/>
</dbReference>
<dbReference type="CDD" id="cd02440">
    <property type="entry name" value="AdoMet_MTases"/>
    <property type="match status" value="1"/>
</dbReference>
<dbReference type="AlphaFoldDB" id="A0A1C6RDZ3"/>
<feature type="domain" description="Methyltransferase" evidence="1">
    <location>
        <begin position="42"/>
        <end position="140"/>
    </location>
</feature>
<evidence type="ECO:0000259" key="1">
    <source>
        <dbReference type="Pfam" id="PF13649"/>
    </source>
</evidence>